<keyword evidence="2" id="KW-0067">ATP-binding</keyword>
<dbReference type="FunFam" id="3.40.50.300:FF:000006">
    <property type="entry name" value="DNA-binding transcriptional regulator NtrC"/>
    <property type="match status" value="1"/>
</dbReference>
<dbReference type="SUPFAM" id="SSF46689">
    <property type="entry name" value="Homeodomain-like"/>
    <property type="match status" value="1"/>
</dbReference>
<dbReference type="EMBL" id="SDKK01000023">
    <property type="protein sequence ID" value="TYC54250.1"/>
    <property type="molecule type" value="Genomic_DNA"/>
</dbReference>
<proteinExistence type="predicted"/>
<dbReference type="InterPro" id="IPR009057">
    <property type="entry name" value="Homeodomain-like_sf"/>
</dbReference>
<sequence length="332" mass="37062">MNRFLLAGDSAAFLKVLGFIAKLARHDVPVLIEGETGTGKELAARAIHYQGSRHDRPFVPVNCGAFPDTLIESELFGHVKGAFTDARNDRPGLIDAADGGTLFLDEVDALTPKAQVALLRFLQDSSYRPVGARTERKANVRIIAASNAPLDELTQTGGFRLDLLFRLRIMSLCLPPLREREGDAMLLARLFLIRCREKHGCQVSELDEDSCSWFGRYDWPGNVRELESLIFREALISDTRVLQLAEPSSLARERRNKPDRRMPAFDGLDFGTAKALVVEQFERSYLYRLMDSADGNVSLAARLAGKERRALGKLLKKHSIGGHRTSSRRFPL</sequence>
<dbReference type="Gene3D" id="1.10.8.60">
    <property type="match status" value="1"/>
</dbReference>
<dbReference type="SMART" id="SM00382">
    <property type="entry name" value="AAA"/>
    <property type="match status" value="1"/>
</dbReference>
<dbReference type="PANTHER" id="PTHR32071">
    <property type="entry name" value="TRANSCRIPTIONAL REGULATORY PROTEIN"/>
    <property type="match status" value="1"/>
</dbReference>
<protein>
    <submittedName>
        <fullName evidence="4">AAA family ATPase</fullName>
    </submittedName>
</protein>
<feature type="domain" description="Sigma-54 factor interaction" evidence="3">
    <location>
        <begin position="6"/>
        <end position="235"/>
    </location>
</feature>
<dbReference type="CDD" id="cd00009">
    <property type="entry name" value="AAA"/>
    <property type="match status" value="1"/>
</dbReference>
<evidence type="ECO:0000256" key="2">
    <source>
        <dbReference type="ARBA" id="ARBA00022840"/>
    </source>
</evidence>
<organism evidence="4 5">
    <name type="scientific">Zoogloea oleivorans</name>
    <dbReference type="NCBI Taxonomy" id="1552750"/>
    <lineage>
        <taxon>Bacteria</taxon>
        <taxon>Pseudomonadati</taxon>
        <taxon>Pseudomonadota</taxon>
        <taxon>Betaproteobacteria</taxon>
        <taxon>Rhodocyclales</taxon>
        <taxon>Zoogloeaceae</taxon>
        <taxon>Zoogloea</taxon>
    </lineage>
</organism>
<comment type="caution">
    <text evidence="4">The sequence shown here is derived from an EMBL/GenBank/DDBJ whole genome shotgun (WGS) entry which is preliminary data.</text>
</comment>
<dbReference type="Gene3D" id="1.10.10.60">
    <property type="entry name" value="Homeodomain-like"/>
    <property type="match status" value="1"/>
</dbReference>
<dbReference type="InterPro" id="IPR003593">
    <property type="entry name" value="AAA+_ATPase"/>
</dbReference>
<keyword evidence="1" id="KW-0547">Nucleotide-binding</keyword>
<dbReference type="Pfam" id="PF00158">
    <property type="entry name" value="Sigma54_activat"/>
    <property type="match status" value="1"/>
</dbReference>
<dbReference type="InterPro" id="IPR002078">
    <property type="entry name" value="Sigma_54_int"/>
</dbReference>
<dbReference type="OrthoDB" id="3516932at2"/>
<dbReference type="GO" id="GO:0005524">
    <property type="term" value="F:ATP binding"/>
    <property type="evidence" value="ECO:0007669"/>
    <property type="project" value="UniProtKB-KW"/>
</dbReference>
<dbReference type="GO" id="GO:0006355">
    <property type="term" value="P:regulation of DNA-templated transcription"/>
    <property type="evidence" value="ECO:0007669"/>
    <property type="project" value="InterPro"/>
</dbReference>
<reference evidence="4 5" key="1">
    <citation type="submission" date="2019-01" db="EMBL/GenBank/DDBJ databases">
        <title>Zoogloea oleivorans genome sequencing and assembly.</title>
        <authorList>
            <person name="Tancsics A."/>
            <person name="Farkas M."/>
            <person name="Kriszt B."/>
            <person name="Maroti G."/>
            <person name="Horvath B."/>
        </authorList>
    </citation>
    <scope>NUCLEOTIDE SEQUENCE [LARGE SCALE GENOMIC DNA]</scope>
    <source>
        <strain evidence="4 5">Buc</strain>
    </source>
</reference>
<name>A0A6C2CJD9_9RHOO</name>
<dbReference type="PROSITE" id="PS00676">
    <property type="entry name" value="SIGMA54_INTERACT_2"/>
    <property type="match status" value="1"/>
</dbReference>
<evidence type="ECO:0000313" key="5">
    <source>
        <dbReference type="Proteomes" id="UP000389128"/>
    </source>
</evidence>
<evidence type="ECO:0000259" key="3">
    <source>
        <dbReference type="PROSITE" id="PS50045"/>
    </source>
</evidence>
<dbReference type="AlphaFoldDB" id="A0A6C2CJD9"/>
<dbReference type="InterPro" id="IPR058031">
    <property type="entry name" value="AAA_lid_NorR"/>
</dbReference>
<evidence type="ECO:0000313" key="4">
    <source>
        <dbReference type="EMBL" id="TYC54250.1"/>
    </source>
</evidence>
<dbReference type="InterPro" id="IPR025943">
    <property type="entry name" value="Sigma_54_int_dom_ATP-bd_2"/>
</dbReference>
<dbReference type="RefSeq" id="WP_148580891.1">
    <property type="nucleotide sequence ID" value="NZ_SDKK01000023.1"/>
</dbReference>
<accession>A0A6C2CJD9</accession>
<gene>
    <name evidence="4" type="ORF">ETQ85_20190</name>
</gene>
<dbReference type="InterPro" id="IPR027417">
    <property type="entry name" value="P-loop_NTPase"/>
</dbReference>
<dbReference type="PANTHER" id="PTHR32071:SF113">
    <property type="entry name" value="ALGINATE BIOSYNTHESIS TRANSCRIPTIONAL REGULATORY PROTEIN ALGB"/>
    <property type="match status" value="1"/>
</dbReference>
<dbReference type="PROSITE" id="PS50045">
    <property type="entry name" value="SIGMA54_INTERACT_4"/>
    <property type="match status" value="1"/>
</dbReference>
<dbReference type="Pfam" id="PF25601">
    <property type="entry name" value="AAA_lid_14"/>
    <property type="match status" value="1"/>
</dbReference>
<evidence type="ECO:0000256" key="1">
    <source>
        <dbReference type="ARBA" id="ARBA00022741"/>
    </source>
</evidence>
<dbReference type="Gene3D" id="3.40.50.300">
    <property type="entry name" value="P-loop containing nucleotide triphosphate hydrolases"/>
    <property type="match status" value="1"/>
</dbReference>
<dbReference type="SUPFAM" id="SSF52540">
    <property type="entry name" value="P-loop containing nucleoside triphosphate hydrolases"/>
    <property type="match status" value="1"/>
</dbReference>
<dbReference type="Proteomes" id="UP000389128">
    <property type="component" value="Unassembled WGS sequence"/>
</dbReference>
<keyword evidence="5" id="KW-1185">Reference proteome</keyword>